<name>A0A8T2B1S2_9BRAS</name>
<evidence type="ECO:0000256" key="1">
    <source>
        <dbReference type="SAM" id="Phobius"/>
    </source>
</evidence>
<evidence type="ECO:0000313" key="3">
    <source>
        <dbReference type="Proteomes" id="UP000694240"/>
    </source>
</evidence>
<keyword evidence="1" id="KW-0472">Membrane</keyword>
<organism evidence="2 3">
    <name type="scientific">Arabidopsis thaliana x Arabidopsis arenosa</name>
    <dbReference type="NCBI Taxonomy" id="1240361"/>
    <lineage>
        <taxon>Eukaryota</taxon>
        <taxon>Viridiplantae</taxon>
        <taxon>Streptophyta</taxon>
        <taxon>Embryophyta</taxon>
        <taxon>Tracheophyta</taxon>
        <taxon>Spermatophyta</taxon>
        <taxon>Magnoliopsida</taxon>
        <taxon>eudicotyledons</taxon>
        <taxon>Gunneridae</taxon>
        <taxon>Pentapetalae</taxon>
        <taxon>rosids</taxon>
        <taxon>malvids</taxon>
        <taxon>Brassicales</taxon>
        <taxon>Brassicaceae</taxon>
        <taxon>Camelineae</taxon>
        <taxon>Arabidopsis</taxon>
    </lineage>
</organism>
<comment type="caution">
    <text evidence="2">The sequence shown here is derived from an EMBL/GenBank/DDBJ whole genome shotgun (WGS) entry which is preliminary data.</text>
</comment>
<evidence type="ECO:0000313" key="2">
    <source>
        <dbReference type="EMBL" id="KAG7579896.1"/>
    </source>
</evidence>
<dbReference type="AlphaFoldDB" id="A0A8T2B1S2"/>
<dbReference type="EMBL" id="JAEFBK010000008">
    <property type="protein sequence ID" value="KAG7579898.1"/>
    <property type="molecule type" value="Genomic_DNA"/>
</dbReference>
<keyword evidence="1" id="KW-0812">Transmembrane</keyword>
<feature type="transmembrane region" description="Helical" evidence="1">
    <location>
        <begin position="81"/>
        <end position="102"/>
    </location>
</feature>
<accession>A0A8T2B1S2</accession>
<dbReference type="EMBL" id="JAEFBK010000008">
    <property type="protein sequence ID" value="KAG7579896.1"/>
    <property type="molecule type" value="Genomic_DNA"/>
</dbReference>
<reference evidence="2 3" key="1">
    <citation type="submission" date="2020-12" db="EMBL/GenBank/DDBJ databases">
        <title>Concerted genomic and epigenomic changes stabilize Arabidopsis allopolyploids.</title>
        <authorList>
            <person name="Chen Z."/>
        </authorList>
    </citation>
    <scope>NUCLEOTIDE SEQUENCE [LARGE SCALE GENOMIC DNA]</scope>
    <source>
        <strain evidence="2">Allo738</strain>
        <tissue evidence="2">Leaf</tissue>
    </source>
</reference>
<keyword evidence="1" id="KW-1133">Transmembrane helix</keyword>
<sequence>MHKKDLPSDVLLQKISESEANKLVDEVVKSRKQELIRGTLRSKIGSAVSLLRKVDWGLIVFGKGVAYYFDSRCIFVDGFGGSISIFFIFDFCVLFFCVAIDLGDFHLWFDFEIEFEFYLMCCSD</sequence>
<protein>
    <submittedName>
        <fullName evidence="2">Uncharacterized protein</fullName>
    </submittedName>
</protein>
<proteinExistence type="predicted"/>
<keyword evidence="3" id="KW-1185">Reference proteome</keyword>
<gene>
    <name evidence="2" type="ORF">ISN45_Aa03g040010</name>
</gene>
<dbReference type="Proteomes" id="UP000694240">
    <property type="component" value="Chromosome 8"/>
</dbReference>